<organism evidence="2 3">
    <name type="scientific">Fibrobacter intestinalis</name>
    <dbReference type="NCBI Taxonomy" id="28122"/>
    <lineage>
        <taxon>Bacteria</taxon>
        <taxon>Pseudomonadati</taxon>
        <taxon>Fibrobacterota</taxon>
        <taxon>Fibrobacteria</taxon>
        <taxon>Fibrobacterales</taxon>
        <taxon>Fibrobacteraceae</taxon>
        <taxon>Fibrobacter</taxon>
    </lineage>
</organism>
<name>A0A1M6YS57_9BACT</name>
<dbReference type="EMBL" id="FRAW01000047">
    <property type="protein sequence ID" value="SHL21088.1"/>
    <property type="molecule type" value="Genomic_DNA"/>
</dbReference>
<keyword evidence="3" id="KW-1185">Reference proteome</keyword>
<gene>
    <name evidence="2" type="ORF">SAMN05720469_14716</name>
</gene>
<evidence type="ECO:0000313" key="3">
    <source>
        <dbReference type="Proteomes" id="UP000184275"/>
    </source>
</evidence>
<dbReference type="Proteomes" id="UP000184275">
    <property type="component" value="Unassembled WGS sequence"/>
</dbReference>
<proteinExistence type="predicted"/>
<feature type="region of interest" description="Disordered" evidence="1">
    <location>
        <begin position="124"/>
        <end position="155"/>
    </location>
</feature>
<sequence>MFADCLLYESKEYANEGVEAYRESCESYGGGGGEFSYSVSESPSNNTCDGAFAENAFVLRVSCNTCNSLEMKEELEENKKYCNKICKTAMMTCMTTLNSWGSTLNGSRESCGLNDHTLPGCEESSSSSELKSSSSQVCSSSSSFKTKSSSSKASSSSIANNLFGYTEGLHLCPTEATSYFNLDGNYCKETGFCKCYNSNTTRIKFFTKRPNYYGQLEYSLLCFVRQSNPTIMIKTNLPYVTVTNNAIAYCFNDIETCKQNWNSNYVTYVKIPTIYNCRANSLNYTVSVDPAKGCSVTKNTDNDSYGMVFWGLGVTEASTLSDLSWLAGANADQLPANFNFYDLLNRSEIVSSFERCVSELKYYNSIKSSSSQFSSSSEESSSSSKLESYSSSLEEDTSSSEESSSSEELSSSSEYGLCKSLPFGYIPNDPKNTCFESNGKCYRCNVARRADECDKDWMWIYPYTPDKYFFTEIDCESGERRDDNRIGQCPGFPMENLPNYPERACIAYNGKCYRCKSKNNNVDCSYDWLWTGDSFGTYNIGWWYEEVDCYNPFENENFDGQCPDEFIFKKSAMSETENNYESTNYTNGFSPIPKTFDVLGRRLNGIKRLHQITFSTISVR</sequence>
<protein>
    <submittedName>
        <fullName evidence="2">Uncharacterized protein</fullName>
    </submittedName>
</protein>
<evidence type="ECO:0000256" key="1">
    <source>
        <dbReference type="SAM" id="MobiDB-lite"/>
    </source>
</evidence>
<dbReference type="AlphaFoldDB" id="A0A1M6YS57"/>
<reference evidence="3" key="1">
    <citation type="submission" date="2016-11" db="EMBL/GenBank/DDBJ databases">
        <authorList>
            <person name="Varghese N."/>
            <person name="Submissions S."/>
        </authorList>
    </citation>
    <scope>NUCLEOTIDE SEQUENCE [LARGE SCALE GENOMIC DNA]</scope>
    <source>
        <strain evidence="3">UWOS</strain>
    </source>
</reference>
<evidence type="ECO:0000313" key="2">
    <source>
        <dbReference type="EMBL" id="SHL21088.1"/>
    </source>
</evidence>
<feature type="region of interest" description="Disordered" evidence="1">
    <location>
        <begin position="370"/>
        <end position="408"/>
    </location>
</feature>
<accession>A0A1M6YS57</accession>
<feature type="compositionally biased region" description="Low complexity" evidence="1">
    <location>
        <begin position="370"/>
        <end position="392"/>
    </location>
</feature>